<gene>
    <name evidence="3" type="ORF">BN948_04491</name>
</gene>
<keyword evidence="1" id="KW-1133">Transmembrane helix</keyword>
<dbReference type="Gene3D" id="1.10.287.1260">
    <property type="match status" value="1"/>
</dbReference>
<dbReference type="GO" id="GO:0016020">
    <property type="term" value="C:membrane"/>
    <property type="evidence" value="ECO:0007669"/>
    <property type="project" value="InterPro"/>
</dbReference>
<sequence length="367" mass="39827">MDALNWLPAPLLAWLPSLGSMLVGVLIAALAFRIGERIVRRATRDAPLAASVASAIRAPAKWGLPLLPIHAVLQGTPTDTPGLATAQQLAALLLIGAVTWLVSNAVRGVAQGVITANPTSVADNLQARRIQTQTRVLARTLQGIVLLIGLSLMLMTFPQARQIGTSLLASAGLAGLVAGFAARPVLGNLIAGLQIGLSQPIRLDDVVIVEGEWGVIEEITGTYVVVRIWDQRRLVVPLQYWIEKPFQNWTRTTSELIGTVFLWVDYRTPLAPLREELQRICEASPHWDKRFSLLQVTEAGERALQLRCLVTSASAGAGWDLRCEVREKLVDFLQREYPQYLPRLRAEVAMEPGPTAGGSGEARSPVS</sequence>
<feature type="transmembrane region" description="Helical" evidence="1">
    <location>
        <begin position="136"/>
        <end position="157"/>
    </location>
</feature>
<dbReference type="GO" id="GO:0008381">
    <property type="term" value="F:mechanosensitive monoatomic ion channel activity"/>
    <property type="evidence" value="ECO:0007669"/>
    <property type="project" value="UniProtKB-ARBA"/>
</dbReference>
<keyword evidence="1" id="KW-0812">Transmembrane</keyword>
<reference evidence="4" key="1">
    <citation type="submission" date="2014-02" db="EMBL/GenBank/DDBJ databases">
        <authorList>
            <person name="Gan H."/>
        </authorList>
    </citation>
    <scope>NUCLEOTIDE SEQUENCE [LARGE SCALE GENOMIC DNA]</scope>
    <source>
        <strain evidence="4">S1</strain>
    </source>
</reference>
<dbReference type="SUPFAM" id="SSF50182">
    <property type="entry name" value="Sm-like ribonucleoproteins"/>
    <property type="match status" value="1"/>
</dbReference>
<dbReference type="Proteomes" id="UP000028878">
    <property type="component" value="Unassembled WGS sequence"/>
</dbReference>
<evidence type="ECO:0000259" key="2">
    <source>
        <dbReference type="Pfam" id="PF00924"/>
    </source>
</evidence>
<evidence type="ECO:0000256" key="1">
    <source>
        <dbReference type="SAM" id="Phobius"/>
    </source>
</evidence>
<organism evidence="3 4">
    <name type="scientific">Hydrogenophaga intermedia</name>
    <dbReference type="NCBI Taxonomy" id="65786"/>
    <lineage>
        <taxon>Bacteria</taxon>
        <taxon>Pseudomonadati</taxon>
        <taxon>Pseudomonadota</taxon>
        <taxon>Betaproteobacteria</taxon>
        <taxon>Burkholderiales</taxon>
        <taxon>Comamonadaceae</taxon>
        <taxon>Hydrogenophaga</taxon>
    </lineage>
</organism>
<dbReference type="InterPro" id="IPR006685">
    <property type="entry name" value="MscS_channel_2nd"/>
</dbReference>
<dbReference type="InterPro" id="IPR010920">
    <property type="entry name" value="LSM_dom_sf"/>
</dbReference>
<keyword evidence="4" id="KW-1185">Reference proteome</keyword>
<dbReference type="Pfam" id="PF00924">
    <property type="entry name" value="MS_channel_2nd"/>
    <property type="match status" value="1"/>
</dbReference>
<keyword evidence="1" id="KW-0472">Membrane</keyword>
<feature type="transmembrane region" description="Helical" evidence="1">
    <location>
        <begin position="12"/>
        <end position="32"/>
    </location>
</feature>
<proteinExistence type="predicted"/>
<evidence type="ECO:0000313" key="3">
    <source>
        <dbReference type="EMBL" id="CDN90050.1"/>
    </source>
</evidence>
<name>A0A1L1PKZ4_HYDIT</name>
<dbReference type="PANTHER" id="PTHR30566:SF25">
    <property type="entry name" value="INNER MEMBRANE PROTEIN"/>
    <property type="match status" value="1"/>
</dbReference>
<dbReference type="AlphaFoldDB" id="A0A1L1PKZ4"/>
<feature type="domain" description="Mechanosensitive ion channel MscS" evidence="2">
    <location>
        <begin position="185"/>
        <end position="251"/>
    </location>
</feature>
<reference evidence="4" key="2">
    <citation type="submission" date="2014-11" db="EMBL/GenBank/DDBJ databases">
        <title>Draft genome sequence of Hydrogenophaga intermedia S1.</title>
        <authorList>
            <person name="Gan H.M."/>
            <person name="Chew T.H."/>
            <person name="Stolz A."/>
        </authorList>
    </citation>
    <scope>NUCLEOTIDE SEQUENCE [LARGE SCALE GENOMIC DNA]</scope>
    <source>
        <strain evidence="4">S1</strain>
    </source>
</reference>
<accession>A0A1L1PKZ4</accession>
<dbReference type="PANTHER" id="PTHR30566">
    <property type="entry name" value="YNAI-RELATED MECHANOSENSITIVE ION CHANNEL"/>
    <property type="match status" value="1"/>
</dbReference>
<evidence type="ECO:0000313" key="4">
    <source>
        <dbReference type="Proteomes" id="UP000028878"/>
    </source>
</evidence>
<dbReference type="EMBL" id="CCAE010000063">
    <property type="protein sequence ID" value="CDN90050.1"/>
    <property type="molecule type" value="Genomic_DNA"/>
</dbReference>
<protein>
    <submittedName>
        <fullName evidence="3">Mechanosensitive ion channel family protein</fullName>
    </submittedName>
</protein>
<dbReference type="RefSeq" id="WP_009518888.1">
    <property type="nucleotide sequence ID" value="NZ_CCAE010000063.1"/>
</dbReference>